<accession>A0ABW5D1M2</accession>
<keyword evidence="1" id="KW-0597">Phosphoprotein</keyword>
<sequence>MQKLNTILLVDDDEATNFLNELIIKKLDIAENILVARNGREAITLIRQLCEAQQGNPGLPELVLLDINMPVLDGFGFLKAFEELSCPGKEGVQIVLLSTSLNTKDVERAKEYVIKGFLNKPLSSQQLSSLLEES</sequence>
<dbReference type="PROSITE" id="PS50110">
    <property type="entry name" value="RESPONSE_REGULATORY"/>
    <property type="match status" value="1"/>
</dbReference>
<dbReference type="SUPFAM" id="SSF52172">
    <property type="entry name" value="CheY-like"/>
    <property type="match status" value="1"/>
</dbReference>
<name>A0ABW5D1M2_9BACT</name>
<proteinExistence type="predicted"/>
<dbReference type="InterPro" id="IPR052893">
    <property type="entry name" value="TCS_response_regulator"/>
</dbReference>
<feature type="domain" description="Response regulatory" evidence="2">
    <location>
        <begin position="6"/>
        <end position="134"/>
    </location>
</feature>
<comment type="caution">
    <text evidence="3">The sequence shown here is derived from an EMBL/GenBank/DDBJ whole genome shotgun (WGS) entry which is preliminary data.</text>
</comment>
<keyword evidence="4" id="KW-1185">Reference proteome</keyword>
<gene>
    <name evidence="3" type="ORF">ACFSKP_12920</name>
</gene>
<evidence type="ECO:0000256" key="1">
    <source>
        <dbReference type="PROSITE-ProRule" id="PRU00169"/>
    </source>
</evidence>
<dbReference type="PANTHER" id="PTHR44520">
    <property type="entry name" value="RESPONSE REGULATOR RCP1-RELATED"/>
    <property type="match status" value="1"/>
</dbReference>
<dbReference type="EMBL" id="JBHUIM010000002">
    <property type="protein sequence ID" value="MFD2247165.1"/>
    <property type="molecule type" value="Genomic_DNA"/>
</dbReference>
<evidence type="ECO:0000259" key="2">
    <source>
        <dbReference type="PROSITE" id="PS50110"/>
    </source>
</evidence>
<dbReference type="SMART" id="SM00448">
    <property type="entry name" value="REC"/>
    <property type="match status" value="1"/>
</dbReference>
<dbReference type="InterPro" id="IPR001789">
    <property type="entry name" value="Sig_transdc_resp-reg_receiver"/>
</dbReference>
<dbReference type="RefSeq" id="WP_250430101.1">
    <property type="nucleotide sequence ID" value="NZ_JALPRR010000003.1"/>
</dbReference>
<feature type="modified residue" description="4-aspartylphosphate" evidence="1">
    <location>
        <position position="66"/>
    </location>
</feature>
<dbReference type="Gene3D" id="3.40.50.2300">
    <property type="match status" value="1"/>
</dbReference>
<protein>
    <submittedName>
        <fullName evidence="3">Response regulator</fullName>
    </submittedName>
</protein>
<dbReference type="Proteomes" id="UP001597374">
    <property type="component" value="Unassembled WGS sequence"/>
</dbReference>
<dbReference type="InterPro" id="IPR011006">
    <property type="entry name" value="CheY-like_superfamily"/>
</dbReference>
<evidence type="ECO:0000313" key="3">
    <source>
        <dbReference type="EMBL" id="MFD2247165.1"/>
    </source>
</evidence>
<reference evidence="4" key="1">
    <citation type="journal article" date="2019" name="Int. J. Syst. Evol. Microbiol.">
        <title>The Global Catalogue of Microorganisms (GCM) 10K type strain sequencing project: providing services to taxonomists for standard genome sequencing and annotation.</title>
        <authorList>
            <consortium name="The Broad Institute Genomics Platform"/>
            <consortium name="The Broad Institute Genome Sequencing Center for Infectious Disease"/>
            <person name="Wu L."/>
            <person name="Ma J."/>
        </authorList>
    </citation>
    <scope>NUCLEOTIDE SEQUENCE [LARGE SCALE GENOMIC DNA]</scope>
    <source>
        <strain evidence="4">CGMCC 4.1782</strain>
    </source>
</reference>
<organism evidence="3 4">
    <name type="scientific">Pontibacter ruber</name>
    <dbReference type="NCBI Taxonomy" id="1343895"/>
    <lineage>
        <taxon>Bacteria</taxon>
        <taxon>Pseudomonadati</taxon>
        <taxon>Bacteroidota</taxon>
        <taxon>Cytophagia</taxon>
        <taxon>Cytophagales</taxon>
        <taxon>Hymenobacteraceae</taxon>
        <taxon>Pontibacter</taxon>
    </lineage>
</organism>
<dbReference type="Pfam" id="PF00072">
    <property type="entry name" value="Response_reg"/>
    <property type="match status" value="1"/>
</dbReference>
<dbReference type="PANTHER" id="PTHR44520:SF2">
    <property type="entry name" value="RESPONSE REGULATOR RCP1"/>
    <property type="match status" value="1"/>
</dbReference>
<evidence type="ECO:0000313" key="4">
    <source>
        <dbReference type="Proteomes" id="UP001597374"/>
    </source>
</evidence>